<comment type="function">
    <text evidence="8 9">Cotranslationally removes the N-terminal methionine from nascent proteins. The N-terminal methionine is often cleaved when the second residue in the primary sequence is small and uncharged (Met-Ala-, Cys, Gly, Pro, Ser, Thr, or Val).</text>
</comment>
<comment type="cofactor">
    <cofactor evidence="3">
        <name>Fe(2+)</name>
        <dbReference type="ChEBI" id="CHEBI:29033"/>
    </cofactor>
</comment>
<comment type="cofactor">
    <cofactor evidence="2">
        <name>Mn(2+)</name>
        <dbReference type="ChEBI" id="CHEBI:29035"/>
    </cofactor>
</comment>
<feature type="binding site" evidence="8">
    <location>
        <position position="214"/>
    </location>
    <ligand>
        <name>a divalent metal cation</name>
        <dbReference type="ChEBI" id="CHEBI:60240"/>
        <label>2</label>
        <note>catalytic</note>
    </ligand>
</feature>
<dbReference type="InterPro" id="IPR036005">
    <property type="entry name" value="Creatinase/aminopeptidase-like"/>
</dbReference>
<dbReference type="HAMAP" id="MF_03175">
    <property type="entry name" value="MetAP_2_euk"/>
    <property type="match status" value="1"/>
</dbReference>
<evidence type="ECO:0000256" key="1">
    <source>
        <dbReference type="ARBA" id="ARBA00000294"/>
    </source>
</evidence>
<comment type="subcellular location">
    <subcellularLocation>
        <location evidence="8">Cytoplasm</location>
    </subcellularLocation>
</comment>
<keyword evidence="4 8" id="KW-0031">Aminopeptidase</keyword>
<evidence type="ECO:0000256" key="5">
    <source>
        <dbReference type="ARBA" id="ARBA00022670"/>
    </source>
</evidence>
<dbReference type="EMBL" id="VFQX01000051">
    <property type="protein sequence ID" value="KAF0974739.1"/>
    <property type="molecule type" value="Genomic_DNA"/>
</dbReference>
<gene>
    <name evidence="12" type="ORF">FDP41_006213</name>
</gene>
<dbReference type="VEuPathDB" id="AmoebaDB:FDP41_006213"/>
<keyword evidence="8" id="KW-0963">Cytoplasm</keyword>
<dbReference type="Gene3D" id="1.10.10.10">
    <property type="entry name" value="Winged helix-like DNA-binding domain superfamily/Winged helix DNA-binding domain"/>
    <property type="match status" value="1"/>
</dbReference>
<dbReference type="SUPFAM" id="SSF55920">
    <property type="entry name" value="Creatinase/aminopeptidase"/>
    <property type="match status" value="1"/>
</dbReference>
<feature type="compositionally biased region" description="Basic and acidic residues" evidence="10">
    <location>
        <begin position="28"/>
        <end position="44"/>
    </location>
</feature>
<evidence type="ECO:0000256" key="7">
    <source>
        <dbReference type="ARBA" id="ARBA00022801"/>
    </source>
</evidence>
<feature type="compositionally biased region" description="Low complexity" evidence="10">
    <location>
        <begin position="46"/>
        <end position="62"/>
    </location>
</feature>
<keyword evidence="7 8" id="KW-0378">Hydrolase</keyword>
<dbReference type="GO" id="GO:0005737">
    <property type="term" value="C:cytoplasm"/>
    <property type="evidence" value="ECO:0007669"/>
    <property type="project" value="UniProtKB-SubCell"/>
</dbReference>
<feature type="binding site" evidence="8">
    <location>
        <position position="183"/>
    </location>
    <ligand>
        <name>substrate</name>
    </ligand>
</feature>
<dbReference type="InterPro" id="IPR001714">
    <property type="entry name" value="Pept_M24_MAP"/>
</dbReference>
<evidence type="ECO:0000256" key="3">
    <source>
        <dbReference type="ARBA" id="ARBA00001954"/>
    </source>
</evidence>
<evidence type="ECO:0000256" key="9">
    <source>
        <dbReference type="RuleBase" id="RU003653"/>
    </source>
</evidence>
<dbReference type="OrthoDB" id="7848262at2759"/>
<evidence type="ECO:0000313" key="13">
    <source>
        <dbReference type="Proteomes" id="UP000444721"/>
    </source>
</evidence>
<dbReference type="OMA" id="PFAKRWL"/>
<evidence type="ECO:0000313" key="12">
    <source>
        <dbReference type="EMBL" id="KAF0974739.1"/>
    </source>
</evidence>
<dbReference type="SUPFAM" id="SSF46785">
    <property type="entry name" value="Winged helix' DNA-binding domain"/>
    <property type="match status" value="1"/>
</dbReference>
<dbReference type="GeneID" id="68113431"/>
<dbReference type="VEuPathDB" id="AmoebaDB:NfTy_077450"/>
<evidence type="ECO:0000256" key="2">
    <source>
        <dbReference type="ARBA" id="ARBA00001936"/>
    </source>
</evidence>
<comment type="similarity">
    <text evidence="8">Belongs to the peptidase M24A family. Methionine aminopeptidase eukaryotic type 2 subfamily.</text>
</comment>
<name>A0A6A5BP86_NAEFO</name>
<feature type="compositionally biased region" description="Low complexity" evidence="10">
    <location>
        <begin position="1"/>
        <end position="11"/>
    </location>
</feature>
<evidence type="ECO:0000256" key="6">
    <source>
        <dbReference type="ARBA" id="ARBA00022723"/>
    </source>
</evidence>
<dbReference type="VEuPathDB" id="AmoebaDB:NF0021160"/>
<feature type="binding site" evidence="8">
    <location>
        <position position="214"/>
    </location>
    <ligand>
        <name>a divalent metal cation</name>
        <dbReference type="ChEBI" id="CHEBI:60240"/>
        <label>1</label>
    </ligand>
</feature>
<dbReference type="Gene3D" id="3.90.230.10">
    <property type="entry name" value="Creatinase/methionine aminopeptidase superfamily"/>
    <property type="match status" value="1"/>
</dbReference>
<dbReference type="InterPro" id="IPR002468">
    <property type="entry name" value="Pept_M24A_MAP2"/>
</dbReference>
<evidence type="ECO:0000259" key="11">
    <source>
        <dbReference type="Pfam" id="PF00557"/>
    </source>
</evidence>
<dbReference type="InterPro" id="IPR036388">
    <property type="entry name" value="WH-like_DNA-bd_sf"/>
</dbReference>
<feature type="domain" description="Peptidase M24" evidence="11">
    <location>
        <begin position="121"/>
        <end position="324"/>
    </location>
</feature>
<protein>
    <recommendedName>
        <fullName evidence="8">Methionine aminopeptidase 2</fullName>
        <shortName evidence="8">MAP 2</shortName>
        <shortName evidence="8">MetAP 2</shortName>
        <ecNumber evidence="8">3.4.11.18</ecNumber>
    </recommendedName>
    <alternativeName>
        <fullName evidence="8">Peptidase M</fullName>
    </alternativeName>
</protein>
<feature type="binding site" evidence="8">
    <location>
        <position position="203"/>
    </location>
    <ligand>
        <name>a divalent metal cation</name>
        <dbReference type="ChEBI" id="CHEBI:60240"/>
        <label>1</label>
    </ligand>
</feature>
<feature type="region of interest" description="Disordered" evidence="10">
    <location>
        <begin position="1"/>
        <end position="74"/>
    </location>
</feature>
<sequence length="432" mass="49207">MTKKSSQPSSKKSAKQDDDMAFLMEMQKQNEKAVEKKKTEEKKKVQQNPSTTSSSAPQQPKTYPNQQTQPEPTVPIRYLFKDNKYPEGENMEYTQDFNRFRASSKEEQQKEELFDKIYQEARQAAEVHRTARKWFQGYVKPGMKVIDAAEALENKARELIEDNKLNAGLAFPLGCSMNNCAAHYTPNAGDETVITADDIIKFDLGLHINGRIIDCAFTMYWDDKFKPLAMAAKEATNTGIKTAGIDVRMSDIGAAIQEVMESYEVELNGKTYPVKCVRNLNGHSIDRYRIHAGKTVPIVKNNDQTKMEENEFFAIETFGSTGRGFVDHEGVCSHYMKDFHKKVNPTDLKTQKARELLKVIDDNFSTLAFCRRYLDRLGEEKYMVALKSLVNAGVVNEYPPLCDVKGSYTSQYEHTIVLKPTRKEVISRGDDY</sequence>
<keyword evidence="13" id="KW-1185">Reference proteome</keyword>
<dbReference type="GO" id="GO:0046872">
    <property type="term" value="F:metal ion binding"/>
    <property type="evidence" value="ECO:0007669"/>
    <property type="project" value="UniProtKB-UniRule"/>
</dbReference>
<dbReference type="NCBIfam" id="TIGR00501">
    <property type="entry name" value="met_pdase_II"/>
    <property type="match status" value="1"/>
</dbReference>
<dbReference type="CDD" id="cd01088">
    <property type="entry name" value="MetAP2"/>
    <property type="match status" value="1"/>
</dbReference>
<dbReference type="AlphaFoldDB" id="A0A6A5BP86"/>
<dbReference type="PANTHER" id="PTHR45777:SF2">
    <property type="entry name" value="METHIONINE AMINOPEPTIDASE 2"/>
    <property type="match status" value="1"/>
</dbReference>
<dbReference type="Pfam" id="PF00557">
    <property type="entry name" value="Peptidase_M24"/>
    <property type="match status" value="1"/>
</dbReference>
<keyword evidence="6 8" id="KW-0479">Metal-binding</keyword>
<dbReference type="PANTHER" id="PTHR45777">
    <property type="entry name" value="METHIONINE AMINOPEPTIDASE 2"/>
    <property type="match status" value="1"/>
</dbReference>
<feature type="binding site" evidence="8">
    <location>
        <position position="413"/>
    </location>
    <ligand>
        <name>a divalent metal cation</name>
        <dbReference type="ChEBI" id="CHEBI:60240"/>
        <label>2</label>
        <note>catalytic</note>
    </ligand>
</feature>
<dbReference type="GO" id="GO:0004239">
    <property type="term" value="F:initiator methionyl aminopeptidase activity"/>
    <property type="evidence" value="ECO:0007669"/>
    <property type="project" value="UniProtKB-UniRule"/>
</dbReference>
<feature type="binding site" evidence="8">
    <location>
        <position position="316"/>
    </location>
    <ligand>
        <name>a divalent metal cation</name>
        <dbReference type="ChEBI" id="CHEBI:60240"/>
        <label>2</label>
        <note>catalytic</note>
    </ligand>
</feature>
<dbReference type="GO" id="GO:0006508">
    <property type="term" value="P:proteolysis"/>
    <property type="evidence" value="ECO:0007669"/>
    <property type="project" value="UniProtKB-KW"/>
</dbReference>
<reference evidence="12 13" key="1">
    <citation type="journal article" date="2019" name="Sci. Rep.">
        <title>Nanopore sequencing improves the draft genome of the human pathogenic amoeba Naegleria fowleri.</title>
        <authorList>
            <person name="Liechti N."/>
            <person name="Schurch N."/>
            <person name="Bruggmann R."/>
            <person name="Wittwer M."/>
        </authorList>
    </citation>
    <scope>NUCLEOTIDE SEQUENCE [LARGE SCALE GENOMIC DNA]</scope>
    <source>
        <strain evidence="12 13">ATCC 30894</strain>
    </source>
</reference>
<evidence type="ECO:0000256" key="10">
    <source>
        <dbReference type="SAM" id="MobiDB-lite"/>
    </source>
</evidence>
<feature type="binding site" evidence="8">
    <location>
        <position position="283"/>
    </location>
    <ligand>
        <name>a divalent metal cation</name>
        <dbReference type="ChEBI" id="CHEBI:60240"/>
        <label>2</label>
        <note>catalytic</note>
    </ligand>
</feature>
<comment type="cofactor">
    <cofactor evidence="8">
        <name>Co(2+)</name>
        <dbReference type="ChEBI" id="CHEBI:48828"/>
    </cofactor>
    <cofactor evidence="8">
        <name>Zn(2+)</name>
        <dbReference type="ChEBI" id="CHEBI:29105"/>
    </cofactor>
    <cofactor evidence="8">
        <name>Mn(2+)</name>
        <dbReference type="ChEBI" id="CHEBI:29035"/>
    </cofactor>
    <cofactor evidence="8">
        <name>Fe(2+)</name>
        <dbReference type="ChEBI" id="CHEBI:29033"/>
    </cofactor>
    <text evidence="8">Binds 2 divalent metal cations per subunit. Has a high-affinity and a low affinity metal-binding site. The true nature of the physiological cofactor is under debate. The enzyme is active with cobalt, zinc, manganese or divalent iron ions. Most likely, methionine aminopeptidases function as mononuclear Fe(2+)-metalloproteases under physiological conditions, and the catalytically relevant metal-binding site has been assigned to the histidine-containing high-affinity site.</text>
</comment>
<dbReference type="InterPro" id="IPR050247">
    <property type="entry name" value="Met_Aminopeptidase_Type2"/>
</dbReference>
<feature type="binding site" evidence="8">
    <location>
        <position position="291"/>
    </location>
    <ligand>
        <name>substrate</name>
    </ligand>
</feature>
<organism evidence="12 13">
    <name type="scientific">Naegleria fowleri</name>
    <name type="common">Brain eating amoeba</name>
    <dbReference type="NCBI Taxonomy" id="5763"/>
    <lineage>
        <taxon>Eukaryota</taxon>
        <taxon>Discoba</taxon>
        <taxon>Heterolobosea</taxon>
        <taxon>Tetramitia</taxon>
        <taxon>Eutetramitia</taxon>
        <taxon>Vahlkampfiidae</taxon>
        <taxon>Naegleria</taxon>
    </lineage>
</organism>
<dbReference type="InterPro" id="IPR000994">
    <property type="entry name" value="Pept_M24"/>
</dbReference>
<dbReference type="EC" id="3.4.11.18" evidence="8"/>
<dbReference type="GO" id="GO:0070006">
    <property type="term" value="F:metalloaminopeptidase activity"/>
    <property type="evidence" value="ECO:0007669"/>
    <property type="project" value="UniProtKB-UniRule"/>
</dbReference>
<dbReference type="PRINTS" id="PR00599">
    <property type="entry name" value="MAPEPTIDASE"/>
</dbReference>
<dbReference type="InterPro" id="IPR036390">
    <property type="entry name" value="WH_DNA-bd_sf"/>
</dbReference>
<proteinExistence type="inferred from homology"/>
<feature type="binding site" evidence="8">
    <location>
        <position position="413"/>
    </location>
    <ligand>
        <name>a divalent metal cation</name>
        <dbReference type="ChEBI" id="CHEBI:60240"/>
        <label>1</label>
    </ligand>
</feature>
<dbReference type="RefSeq" id="XP_044559452.1">
    <property type="nucleotide sequence ID" value="XM_044709824.1"/>
</dbReference>
<comment type="caution">
    <text evidence="12">The sequence shown here is derived from an EMBL/GenBank/DDBJ whole genome shotgun (WGS) entry which is preliminary data.</text>
</comment>
<keyword evidence="5 8" id="KW-0645">Protease</keyword>
<evidence type="ECO:0000256" key="8">
    <source>
        <dbReference type="HAMAP-Rule" id="MF_03175"/>
    </source>
</evidence>
<comment type="catalytic activity">
    <reaction evidence="1 8 9">
        <text>Release of N-terminal amino acids, preferentially methionine, from peptides and arylamides.</text>
        <dbReference type="EC" id="3.4.11.18"/>
    </reaction>
</comment>
<accession>A0A6A5BP86</accession>
<dbReference type="Proteomes" id="UP000444721">
    <property type="component" value="Unassembled WGS sequence"/>
</dbReference>
<evidence type="ECO:0000256" key="4">
    <source>
        <dbReference type="ARBA" id="ARBA00022438"/>
    </source>
</evidence>